<dbReference type="EMBL" id="SMTL01000001">
    <property type="protein sequence ID" value="TDK39150.1"/>
    <property type="molecule type" value="Genomic_DNA"/>
</dbReference>
<dbReference type="PANTHER" id="PTHR43179">
    <property type="entry name" value="RHAMNOSYLTRANSFERASE WBBL"/>
    <property type="match status" value="1"/>
</dbReference>
<gene>
    <name evidence="2" type="ORF">E2F50_03205</name>
</gene>
<sequence>MKSGPRPSSLLMKIPTMSHDPSHKLLVLRPDQAAHFEGHALRIDIHDPDHVLGSVAKLGLIRPGRVPSSLTRTVLINNKGCGRFYGWTPVGMSNIILEVASHSKPEGRRPSVAVHRVGLSRAAFFNTVDAPWAMLQACRLLVAKNMRGFQYRFARLYDGLNAPAYDVWTSVVEQGDISIPPRDAAALPAVMVSIVGAKTLVEETRRSLAQQSYGNIGEIDAPSAMSAAAGKTQNIFWMRLSAGMRLHERAVEKLIEPLLADPNVAAAYSDEDHMDARGRRRNPFFKPAWNPPLAKTGWLAPDGAIFRLSALEGNFDLEQNDAGQLLIEASKSGRIAHVPRVLLHRRQPRPSVAASPIIRRRNQTKVSVVIPTRDRADLLHTCLEGLFRRTRYDDLDVIVIDNESREPETLSLFSHYEERSLINRIKLGGTFNFARACNLGVENARHELILLLNNDVEPMEPGWLDQLVAELDDEYIGIAGAMLFFPDGFVQHAGVTLGSGSVARHSFQFRKPGTGEDFGLLEQRQEMSAVTAACLLTRRSLWEAVGGMDEEHLAVAFNDVDYCLKVREIGKGIMWTPHARLYHRESVSRGKDDTPEKLARFAAEEAYMHQRWGDILANDPFYNPNLSLVVGDHSLDVQPRDLSPRFGSLAGRR</sequence>
<dbReference type="CDD" id="cd04186">
    <property type="entry name" value="GT_2_like_c"/>
    <property type="match status" value="1"/>
</dbReference>
<dbReference type="GO" id="GO:0016740">
    <property type="term" value="F:transferase activity"/>
    <property type="evidence" value="ECO:0007669"/>
    <property type="project" value="UniProtKB-KW"/>
</dbReference>
<comment type="caution">
    <text evidence="2">The sequence shown here is derived from an EMBL/GenBank/DDBJ whole genome shotgun (WGS) entry which is preliminary data.</text>
</comment>
<evidence type="ECO:0000313" key="3">
    <source>
        <dbReference type="Proteomes" id="UP000295238"/>
    </source>
</evidence>
<dbReference type="AlphaFoldDB" id="A0A4V3APU8"/>
<dbReference type="SUPFAM" id="SSF53448">
    <property type="entry name" value="Nucleotide-diphospho-sugar transferases"/>
    <property type="match status" value="2"/>
</dbReference>
<accession>A0A4V3APU8</accession>
<dbReference type="Pfam" id="PF00535">
    <property type="entry name" value="Glycos_transf_2"/>
    <property type="match status" value="1"/>
</dbReference>
<reference evidence="2 3" key="1">
    <citation type="submission" date="2019-03" db="EMBL/GenBank/DDBJ databases">
        <title>Rhizobium sp. nov., an bacterium isolated from biocrust in Mu Us Desert.</title>
        <authorList>
            <person name="Lixiong L."/>
        </authorList>
    </citation>
    <scope>NUCLEOTIDE SEQUENCE [LARGE SCALE GENOMIC DNA]</scope>
    <source>
        <strain evidence="2 3">SPY-1</strain>
    </source>
</reference>
<dbReference type="PANTHER" id="PTHR43179:SF7">
    <property type="entry name" value="RHAMNOSYLTRANSFERASE WBBL"/>
    <property type="match status" value="1"/>
</dbReference>
<dbReference type="InterPro" id="IPR001173">
    <property type="entry name" value="Glyco_trans_2-like"/>
</dbReference>
<dbReference type="OrthoDB" id="9783791at2"/>
<protein>
    <submittedName>
        <fullName evidence="2">Glycosyltransferase</fullName>
    </submittedName>
</protein>
<dbReference type="Proteomes" id="UP000295238">
    <property type="component" value="Unassembled WGS sequence"/>
</dbReference>
<keyword evidence="2" id="KW-0808">Transferase</keyword>
<organism evidence="2 3">
    <name type="scientific">Rhizobium deserti</name>
    <dbReference type="NCBI Taxonomy" id="2547961"/>
    <lineage>
        <taxon>Bacteria</taxon>
        <taxon>Pseudomonadati</taxon>
        <taxon>Pseudomonadota</taxon>
        <taxon>Alphaproteobacteria</taxon>
        <taxon>Hyphomicrobiales</taxon>
        <taxon>Rhizobiaceae</taxon>
        <taxon>Rhizobium/Agrobacterium group</taxon>
        <taxon>Rhizobium</taxon>
    </lineage>
</organism>
<evidence type="ECO:0000259" key="1">
    <source>
        <dbReference type="Pfam" id="PF00535"/>
    </source>
</evidence>
<keyword evidence="3" id="KW-1185">Reference proteome</keyword>
<dbReference type="Gene3D" id="3.90.550.10">
    <property type="entry name" value="Spore Coat Polysaccharide Biosynthesis Protein SpsA, Chain A"/>
    <property type="match status" value="2"/>
</dbReference>
<name>A0A4V3APU8_9HYPH</name>
<dbReference type="InterPro" id="IPR029044">
    <property type="entry name" value="Nucleotide-diphossugar_trans"/>
</dbReference>
<dbReference type="RefSeq" id="WP_133314599.1">
    <property type="nucleotide sequence ID" value="NZ_SMTL01000001.1"/>
</dbReference>
<proteinExistence type="predicted"/>
<feature type="domain" description="Glycosyltransferase 2-like" evidence="1">
    <location>
        <begin position="367"/>
        <end position="511"/>
    </location>
</feature>
<evidence type="ECO:0000313" key="2">
    <source>
        <dbReference type="EMBL" id="TDK39150.1"/>
    </source>
</evidence>